<dbReference type="RefSeq" id="WP_095260387.1">
    <property type="nucleotide sequence ID" value="NZ_NPBV01000002.1"/>
</dbReference>
<dbReference type="CDD" id="cd00761">
    <property type="entry name" value="Glyco_tranf_GTA_type"/>
    <property type="match status" value="1"/>
</dbReference>
<evidence type="ECO:0000313" key="4">
    <source>
        <dbReference type="Proteomes" id="UP000216013"/>
    </source>
</evidence>
<dbReference type="Proteomes" id="UP000216013">
    <property type="component" value="Unassembled WGS sequence"/>
</dbReference>
<dbReference type="InterPro" id="IPR001173">
    <property type="entry name" value="Glyco_trans_2-like"/>
</dbReference>
<feature type="domain" description="Glycosyltransferase 2-like" evidence="2">
    <location>
        <begin position="6"/>
        <end position="137"/>
    </location>
</feature>
<protein>
    <recommendedName>
        <fullName evidence="2">Glycosyltransferase 2-like domain-containing protein</fullName>
    </recommendedName>
</protein>
<proteinExistence type="inferred from homology"/>
<dbReference type="Gene3D" id="3.90.550.10">
    <property type="entry name" value="Spore Coat Polysaccharide Biosynthesis Protein SpsA, Chain A"/>
    <property type="match status" value="1"/>
</dbReference>
<dbReference type="GO" id="GO:0016758">
    <property type="term" value="F:hexosyltransferase activity"/>
    <property type="evidence" value="ECO:0007669"/>
    <property type="project" value="UniProtKB-ARBA"/>
</dbReference>
<dbReference type="Pfam" id="PF00535">
    <property type="entry name" value="Glycos_transf_2"/>
    <property type="match status" value="1"/>
</dbReference>
<reference evidence="3 4" key="1">
    <citation type="submission" date="2017-07" db="EMBL/GenBank/DDBJ databases">
        <title>Isolation and whole genome analysis of endospore-forming bacteria from heroin.</title>
        <authorList>
            <person name="Kalinowski J."/>
            <person name="Ahrens B."/>
            <person name="Al-Dilaimi A."/>
            <person name="Winkler A."/>
            <person name="Wibberg D."/>
            <person name="Schleenbecker U."/>
            <person name="Ruckert C."/>
            <person name="Wolfel R."/>
            <person name="Grass G."/>
        </authorList>
    </citation>
    <scope>NUCLEOTIDE SEQUENCE [LARGE SCALE GENOMIC DNA]</scope>
    <source>
        <strain evidence="3 4">7528</strain>
    </source>
</reference>
<name>A0A268AER9_9BACI</name>
<evidence type="ECO:0000259" key="2">
    <source>
        <dbReference type="Pfam" id="PF00535"/>
    </source>
</evidence>
<accession>A0A268AER9</accession>
<comment type="caution">
    <text evidence="3">The sequence shown here is derived from an EMBL/GenBank/DDBJ whole genome shotgun (WGS) entry which is preliminary data.</text>
</comment>
<dbReference type="AlphaFoldDB" id="A0A268AER9"/>
<organism evidence="3 4">
    <name type="scientific">Terribacillus saccharophilus</name>
    <dbReference type="NCBI Taxonomy" id="361277"/>
    <lineage>
        <taxon>Bacteria</taxon>
        <taxon>Bacillati</taxon>
        <taxon>Bacillota</taxon>
        <taxon>Bacilli</taxon>
        <taxon>Bacillales</taxon>
        <taxon>Bacillaceae</taxon>
        <taxon>Terribacillus</taxon>
    </lineage>
</organism>
<dbReference type="PANTHER" id="PTHR22916">
    <property type="entry name" value="GLYCOSYLTRANSFERASE"/>
    <property type="match status" value="1"/>
</dbReference>
<gene>
    <name evidence="3" type="ORF">CHH64_02535</name>
</gene>
<comment type="similarity">
    <text evidence="1">Belongs to the glycosyltransferase 2 family.</text>
</comment>
<dbReference type="PANTHER" id="PTHR22916:SF3">
    <property type="entry name" value="UDP-GLCNAC:BETAGAL BETA-1,3-N-ACETYLGLUCOSAMINYLTRANSFERASE-LIKE PROTEIN 1"/>
    <property type="match status" value="1"/>
</dbReference>
<dbReference type="InterPro" id="IPR029044">
    <property type="entry name" value="Nucleotide-diphossugar_trans"/>
</dbReference>
<evidence type="ECO:0000256" key="1">
    <source>
        <dbReference type="ARBA" id="ARBA00006739"/>
    </source>
</evidence>
<evidence type="ECO:0000313" key="3">
    <source>
        <dbReference type="EMBL" id="PAD22609.1"/>
    </source>
</evidence>
<sequence>MKLKYTIAIPVYNDENTIKQCLDSIINQTIDKDKLEIICVNDGSTDQSPAILEEYSNTYSFVRIVHQENSGSPSGPRNKAIELATGDFIFFVDGDDYLGEEALERMEEKILQYDSDIVVGRYVGINRGVPQAIFKRNPDNFSFYGSNALYTVSVQKLFRVSLLREHNIRFPEHYSLGEDQPFIIQAYAYSNSISIVKDYPCYYLTNNLTVGREQLTKKPITGRLYMHQFEETLAAVESLQLPKEKKLRTYYQYLTRVLNIELRTTITRSFQMEDKQFIFDSLKALIQKHNFLEIYANFNTREKLLLRIIEQGELDDLINFWYAERHPGNMQVFHGLIYPKAEKAYELAKAESLSFHRSNKLAAAVTRIQKKAEGLLIEGYSYHSLVDASEEQLYLKLSDRDSERVTSLTVQKGAYHIDSPIPVNPEIMQEQMLSTFHVVIPASVIEWVDAEKGIVDLHLVSRIENYTAIARVLGEMPRHETSKLTSSKQKNHLLNITTYNTKHGNLSFKLQDTTKKKPKQLSKKQRIVNKIKRMLRA</sequence>
<dbReference type="EMBL" id="NPBV01000002">
    <property type="protein sequence ID" value="PAD22609.1"/>
    <property type="molecule type" value="Genomic_DNA"/>
</dbReference>
<dbReference type="SUPFAM" id="SSF53448">
    <property type="entry name" value="Nucleotide-diphospho-sugar transferases"/>
    <property type="match status" value="1"/>
</dbReference>